<dbReference type="RefSeq" id="WP_040140973.1">
    <property type="nucleotide sequence ID" value="NZ_CP006989.1"/>
</dbReference>
<keyword evidence="1" id="KW-0614">Plasmid</keyword>
<name>A0A060IDX6_RHIET</name>
<dbReference type="OrthoDB" id="8017333at2"/>
<geneLocation type="plasmid" evidence="1 2">
    <name>pRetIE4771c</name>
</geneLocation>
<dbReference type="Proteomes" id="UP000027180">
    <property type="component" value="Plasmid pRetIE4771c"/>
</dbReference>
<evidence type="ECO:0000313" key="1">
    <source>
        <dbReference type="EMBL" id="AIC30235.1"/>
    </source>
</evidence>
<gene>
    <name evidence="1" type="ORF">IE4771_PC00109</name>
</gene>
<reference evidence="1 2" key="1">
    <citation type="submission" date="2013-12" db="EMBL/GenBank/DDBJ databases">
        <title>Complete genome sequence of Rhizobium etli bv. mimosae IE4771.</title>
        <authorList>
            <person name="Bustos P."/>
            <person name="Santamaria R.I."/>
            <person name="Lozano L."/>
            <person name="Ormeno-Orrillo E."/>
            <person name="Rogel M.A."/>
            <person name="Romero D."/>
            <person name="Cevallos M.A."/>
            <person name="Martinez-Romero E."/>
            <person name="Gonzalez V."/>
        </authorList>
    </citation>
    <scope>NUCLEOTIDE SEQUENCE [LARGE SCALE GENOMIC DNA]</scope>
    <source>
        <strain evidence="1 2">IE4771</strain>
        <plasmid evidence="2">Plasmid pRetIE4771c</plasmid>
    </source>
</reference>
<organism evidence="1 2">
    <name type="scientific">Rhizobium etli bv. mimosae str. IE4771</name>
    <dbReference type="NCBI Taxonomy" id="1432050"/>
    <lineage>
        <taxon>Bacteria</taxon>
        <taxon>Pseudomonadati</taxon>
        <taxon>Pseudomonadota</taxon>
        <taxon>Alphaproteobacteria</taxon>
        <taxon>Hyphomicrobiales</taxon>
        <taxon>Rhizobiaceae</taxon>
        <taxon>Rhizobium/Agrobacterium group</taxon>
        <taxon>Rhizobium</taxon>
    </lineage>
</organism>
<dbReference type="EMBL" id="CP006989">
    <property type="protein sequence ID" value="AIC30235.1"/>
    <property type="molecule type" value="Genomic_DNA"/>
</dbReference>
<evidence type="ECO:0000313" key="2">
    <source>
        <dbReference type="Proteomes" id="UP000027180"/>
    </source>
</evidence>
<dbReference type="AlphaFoldDB" id="A0A060IDX6"/>
<accession>A0A060IDX6</accession>
<dbReference type="HOGENOM" id="CLU_1667973_0_0_5"/>
<dbReference type="KEGG" id="rei:IE4771_PC00109"/>
<sequence>MTYESVPAPSPSGSRYKADEIILYGIDLNDADRVAHLDVGMVGKAELQISLASVVGVTGSTVLAYGYAFEGHCYRLDSNRIFVVTGPSAKPAVGCGFEANMGYKMWRLTASSQLLEISTNFADARALVLDAQLPGKRSPNAYAITLRTAHRNGRLSND</sequence>
<protein>
    <submittedName>
        <fullName evidence="1">Uncharacterized protein</fullName>
    </submittedName>
</protein>
<proteinExistence type="predicted"/>